<dbReference type="InterPro" id="IPR036683">
    <property type="entry name" value="CO_DH_flav_C_dom_sf"/>
</dbReference>
<dbReference type="InterPro" id="IPR012675">
    <property type="entry name" value="Beta-grasp_dom_sf"/>
</dbReference>
<evidence type="ECO:0000256" key="10">
    <source>
        <dbReference type="ARBA" id="ARBA00022630"/>
    </source>
</evidence>
<dbReference type="FunFam" id="3.90.1170.50:FF:000003">
    <property type="entry name" value="Aldehyde oxidase"/>
    <property type="match status" value="1"/>
</dbReference>
<dbReference type="InterPro" id="IPR037165">
    <property type="entry name" value="AldOxase/xan_DH_Mopterin-bd_sf"/>
</dbReference>
<dbReference type="SUPFAM" id="SSF56176">
    <property type="entry name" value="FAD-binding/transporter-associated domain-like"/>
    <property type="match status" value="1"/>
</dbReference>
<dbReference type="InterPro" id="IPR002159">
    <property type="entry name" value="CD36_fam"/>
</dbReference>
<keyword evidence="11 24" id="KW-0812">Transmembrane</keyword>
<dbReference type="GO" id="GO:0005506">
    <property type="term" value="F:iron ion binding"/>
    <property type="evidence" value="ECO:0007669"/>
    <property type="project" value="InterPro"/>
</dbReference>
<evidence type="ECO:0000256" key="15">
    <source>
        <dbReference type="ARBA" id="ARBA00022989"/>
    </source>
</evidence>
<keyword evidence="26" id="KW-1185">Reference proteome</keyword>
<name>A0A9R0EUI6_SPOFR</name>
<feature type="transmembrane region" description="Helical" evidence="24">
    <location>
        <begin position="1289"/>
        <end position="1312"/>
    </location>
</feature>
<protein>
    <submittedName>
        <fullName evidence="27">Xanthine dehydrogenase-like</fullName>
    </submittedName>
</protein>
<evidence type="ECO:0000256" key="2">
    <source>
        <dbReference type="ARBA" id="ARBA00001974"/>
    </source>
</evidence>
<comment type="cofactor">
    <cofactor evidence="2">
        <name>FAD</name>
        <dbReference type="ChEBI" id="CHEBI:57692"/>
    </cofactor>
</comment>
<dbReference type="InterPro" id="IPR036318">
    <property type="entry name" value="FAD-bd_PCMH-like_sf"/>
</dbReference>
<evidence type="ECO:0000256" key="4">
    <source>
        <dbReference type="ARBA" id="ARBA00004275"/>
    </source>
</evidence>
<evidence type="ECO:0000256" key="6">
    <source>
        <dbReference type="ARBA" id="ARBA00010532"/>
    </source>
</evidence>
<dbReference type="PROSITE" id="PS00197">
    <property type="entry name" value="2FE2S_FER_1"/>
    <property type="match status" value="1"/>
</dbReference>
<evidence type="ECO:0000256" key="9">
    <source>
        <dbReference type="ARBA" id="ARBA00022505"/>
    </source>
</evidence>
<evidence type="ECO:0000256" key="18">
    <source>
        <dbReference type="ARBA" id="ARBA00023014"/>
    </source>
</evidence>
<feature type="transmembrane region" description="Helical" evidence="24">
    <location>
        <begin position="1740"/>
        <end position="1761"/>
    </location>
</feature>
<keyword evidence="21" id="KW-0576">Peroxisome</keyword>
<evidence type="ECO:0000256" key="14">
    <source>
        <dbReference type="ARBA" id="ARBA00022827"/>
    </source>
</evidence>
<dbReference type="Pfam" id="PF02738">
    <property type="entry name" value="MoCoBD_1"/>
    <property type="match status" value="1"/>
</dbReference>
<evidence type="ECO:0000256" key="21">
    <source>
        <dbReference type="ARBA" id="ARBA00023140"/>
    </source>
</evidence>
<evidence type="ECO:0000256" key="8">
    <source>
        <dbReference type="ARBA" id="ARBA00022475"/>
    </source>
</evidence>
<evidence type="ECO:0000256" key="5">
    <source>
        <dbReference type="ARBA" id="ARBA00006849"/>
    </source>
</evidence>
<dbReference type="InterPro" id="IPR000674">
    <property type="entry name" value="Ald_Oxase/Xan_DH_a/b"/>
</dbReference>
<dbReference type="Pfam" id="PF01315">
    <property type="entry name" value="Ald_Xan_dh_C"/>
    <property type="match status" value="1"/>
</dbReference>
<dbReference type="Pfam" id="PF01799">
    <property type="entry name" value="Fer2_2"/>
    <property type="match status" value="1"/>
</dbReference>
<dbReference type="InterPro" id="IPR005107">
    <property type="entry name" value="CO_DH_flav_C"/>
</dbReference>
<evidence type="ECO:0000256" key="12">
    <source>
        <dbReference type="ARBA" id="ARBA00022714"/>
    </source>
</evidence>
<comment type="similarity">
    <text evidence="6">Belongs to the CD36 family.</text>
</comment>
<dbReference type="InterPro" id="IPR036010">
    <property type="entry name" value="2Fe-2S_ferredoxin-like_sf"/>
</dbReference>
<dbReference type="Pfam" id="PF20256">
    <property type="entry name" value="MoCoBD_2"/>
    <property type="match status" value="1"/>
</dbReference>
<organism evidence="26 27">
    <name type="scientific">Spodoptera frugiperda</name>
    <name type="common">Fall armyworm</name>
    <dbReference type="NCBI Taxonomy" id="7108"/>
    <lineage>
        <taxon>Eukaryota</taxon>
        <taxon>Metazoa</taxon>
        <taxon>Ecdysozoa</taxon>
        <taxon>Arthropoda</taxon>
        <taxon>Hexapoda</taxon>
        <taxon>Insecta</taxon>
        <taxon>Pterygota</taxon>
        <taxon>Neoptera</taxon>
        <taxon>Endopterygota</taxon>
        <taxon>Lepidoptera</taxon>
        <taxon>Glossata</taxon>
        <taxon>Ditrysia</taxon>
        <taxon>Noctuoidea</taxon>
        <taxon>Noctuidae</taxon>
        <taxon>Amphipyrinae</taxon>
        <taxon>Spodoptera</taxon>
    </lineage>
</organism>
<dbReference type="SUPFAM" id="SSF47741">
    <property type="entry name" value="CO dehydrogenase ISP C-domain like"/>
    <property type="match status" value="1"/>
</dbReference>
<evidence type="ECO:0000256" key="11">
    <source>
        <dbReference type="ARBA" id="ARBA00022692"/>
    </source>
</evidence>
<evidence type="ECO:0000313" key="27">
    <source>
        <dbReference type="RefSeq" id="XP_050550470.1"/>
    </source>
</evidence>
<dbReference type="InterPro" id="IPR016166">
    <property type="entry name" value="FAD-bd_PCMH"/>
</dbReference>
<dbReference type="InterPro" id="IPR036856">
    <property type="entry name" value="Ald_Oxase/Xan_DH_a/b_sf"/>
</dbReference>
<dbReference type="InterPro" id="IPR006058">
    <property type="entry name" value="2Fe2S_fd_BS"/>
</dbReference>
<dbReference type="SMART" id="SM01092">
    <property type="entry name" value="CO_deh_flav_C"/>
    <property type="match status" value="1"/>
</dbReference>
<dbReference type="GeneID" id="118267473"/>
<dbReference type="GO" id="GO:0005777">
    <property type="term" value="C:peroxisome"/>
    <property type="evidence" value="ECO:0007669"/>
    <property type="project" value="UniProtKB-SubCell"/>
</dbReference>
<keyword evidence="16" id="KW-0560">Oxidoreductase</keyword>
<dbReference type="Gene3D" id="1.10.150.120">
    <property type="entry name" value="[2Fe-2S]-binding domain"/>
    <property type="match status" value="1"/>
</dbReference>
<dbReference type="FunFam" id="3.30.365.10:FF:000001">
    <property type="entry name" value="Xanthine dehydrogenase oxidase"/>
    <property type="match status" value="1"/>
</dbReference>
<proteinExistence type="inferred from homology"/>
<dbReference type="Gene3D" id="3.30.365.10">
    <property type="entry name" value="Aldehyde oxidase/xanthine dehydrogenase, molybdopterin binding domain"/>
    <property type="match status" value="4"/>
</dbReference>
<dbReference type="SUPFAM" id="SSF55447">
    <property type="entry name" value="CO dehydrogenase flavoprotein C-terminal domain-like"/>
    <property type="match status" value="1"/>
</dbReference>
<dbReference type="InterPro" id="IPR016169">
    <property type="entry name" value="FAD-bd_PCMH_sub2"/>
</dbReference>
<dbReference type="GO" id="GO:0051537">
    <property type="term" value="F:2 iron, 2 sulfur cluster binding"/>
    <property type="evidence" value="ECO:0007669"/>
    <property type="project" value="UniProtKB-KW"/>
</dbReference>
<keyword evidence="10" id="KW-0285">Flavoprotein</keyword>
<comment type="cofactor">
    <cofactor evidence="23">
        <name>[2Fe-2S] cluster</name>
        <dbReference type="ChEBI" id="CHEBI:190135"/>
    </cofactor>
</comment>
<evidence type="ECO:0000256" key="17">
    <source>
        <dbReference type="ARBA" id="ARBA00023004"/>
    </source>
</evidence>
<dbReference type="SUPFAM" id="SSF54665">
    <property type="entry name" value="CO dehydrogenase molybdoprotein N-domain-like"/>
    <property type="match status" value="1"/>
</dbReference>
<dbReference type="FunFam" id="3.30.365.10:FF:000008">
    <property type="entry name" value="Aldehyde oxidase1"/>
    <property type="match status" value="1"/>
</dbReference>
<evidence type="ECO:0000259" key="25">
    <source>
        <dbReference type="PROSITE" id="PS51387"/>
    </source>
</evidence>
<dbReference type="Pfam" id="PF00941">
    <property type="entry name" value="FAD_binding_5"/>
    <property type="match status" value="1"/>
</dbReference>
<evidence type="ECO:0000256" key="16">
    <source>
        <dbReference type="ARBA" id="ARBA00023002"/>
    </source>
</evidence>
<evidence type="ECO:0000256" key="1">
    <source>
        <dbReference type="ARBA" id="ARBA00001924"/>
    </source>
</evidence>
<dbReference type="SUPFAM" id="SSF54292">
    <property type="entry name" value="2Fe-2S ferredoxin-like"/>
    <property type="match status" value="1"/>
</dbReference>
<evidence type="ECO:0000256" key="24">
    <source>
        <dbReference type="SAM" id="Phobius"/>
    </source>
</evidence>
<comment type="cofactor">
    <cofactor evidence="1">
        <name>Mo-molybdopterin</name>
        <dbReference type="ChEBI" id="CHEBI:71302"/>
    </cofactor>
</comment>
<evidence type="ECO:0000256" key="20">
    <source>
        <dbReference type="ARBA" id="ARBA00023136"/>
    </source>
</evidence>
<dbReference type="InterPro" id="IPR002346">
    <property type="entry name" value="Mopterin_DH_FAD-bd"/>
</dbReference>
<dbReference type="Gene3D" id="3.90.1170.50">
    <property type="entry name" value="Aldehyde oxidase/xanthine dehydrogenase, a/b hammerhead"/>
    <property type="match status" value="1"/>
</dbReference>
<keyword evidence="15 24" id="KW-1133">Transmembrane helix</keyword>
<evidence type="ECO:0000256" key="13">
    <source>
        <dbReference type="ARBA" id="ARBA00022723"/>
    </source>
</evidence>
<keyword evidence="13" id="KW-0479">Metal-binding</keyword>
<dbReference type="SMART" id="SM01008">
    <property type="entry name" value="Ald_Xan_dh_C"/>
    <property type="match status" value="1"/>
</dbReference>
<dbReference type="FunFam" id="3.10.20.30:FF:000012">
    <property type="entry name" value="Xanthine dehydrogenase/oxidase"/>
    <property type="match status" value="1"/>
</dbReference>
<dbReference type="RefSeq" id="XP_050550470.1">
    <property type="nucleotide sequence ID" value="XM_050694513.1"/>
</dbReference>
<evidence type="ECO:0000256" key="19">
    <source>
        <dbReference type="ARBA" id="ARBA00023027"/>
    </source>
</evidence>
<dbReference type="Gene3D" id="3.30.390.50">
    <property type="entry name" value="CO dehydrogenase flavoprotein, C-terminal domain"/>
    <property type="match status" value="1"/>
</dbReference>
<keyword evidence="18" id="KW-0411">Iron-sulfur</keyword>
<accession>A0A9R0EUI6</accession>
<evidence type="ECO:0000256" key="22">
    <source>
        <dbReference type="ARBA" id="ARBA00023180"/>
    </source>
</evidence>
<dbReference type="GO" id="GO:0016491">
    <property type="term" value="F:oxidoreductase activity"/>
    <property type="evidence" value="ECO:0007669"/>
    <property type="project" value="UniProtKB-KW"/>
</dbReference>
<keyword evidence="9" id="KW-0500">Molybdenum</keyword>
<dbReference type="PRINTS" id="PR01609">
    <property type="entry name" value="CD36FAMILY"/>
</dbReference>
<evidence type="ECO:0000313" key="26">
    <source>
        <dbReference type="Proteomes" id="UP000829999"/>
    </source>
</evidence>
<evidence type="ECO:0000256" key="3">
    <source>
        <dbReference type="ARBA" id="ARBA00004236"/>
    </source>
</evidence>
<dbReference type="SUPFAM" id="SSF56003">
    <property type="entry name" value="Molybdenum cofactor-binding domain"/>
    <property type="match status" value="1"/>
</dbReference>
<dbReference type="PANTHER" id="PTHR11908">
    <property type="entry name" value="XANTHINE DEHYDROGENASE"/>
    <property type="match status" value="1"/>
</dbReference>
<dbReference type="InterPro" id="IPR036884">
    <property type="entry name" value="2Fe-2S-bd_dom_sf"/>
</dbReference>
<keyword evidence="17" id="KW-0408">Iron</keyword>
<dbReference type="GO" id="GO:0071949">
    <property type="term" value="F:FAD binding"/>
    <property type="evidence" value="ECO:0007669"/>
    <property type="project" value="InterPro"/>
</dbReference>
<feature type="domain" description="FAD-binding PCMH-type" evidence="25">
    <location>
        <begin position="225"/>
        <end position="404"/>
    </location>
</feature>
<keyword evidence="20 24" id="KW-0472">Membrane</keyword>
<dbReference type="Gene3D" id="3.10.20.30">
    <property type="match status" value="1"/>
</dbReference>
<gene>
    <name evidence="27" type="primary">LOC118267473</name>
</gene>
<dbReference type="Gene3D" id="3.30.465.10">
    <property type="match status" value="1"/>
</dbReference>
<dbReference type="GO" id="GO:0005886">
    <property type="term" value="C:plasma membrane"/>
    <property type="evidence" value="ECO:0007669"/>
    <property type="project" value="UniProtKB-SubCell"/>
</dbReference>
<reference evidence="27" key="1">
    <citation type="submission" date="2025-08" db="UniProtKB">
        <authorList>
            <consortium name="RefSeq"/>
        </authorList>
    </citation>
    <scope>IDENTIFICATION</scope>
    <source>
        <tissue evidence="27">Whole larval tissue</tissue>
    </source>
</reference>
<dbReference type="Pfam" id="PF01130">
    <property type="entry name" value="CD36"/>
    <property type="match status" value="1"/>
</dbReference>
<dbReference type="PANTHER" id="PTHR11908:SF132">
    <property type="entry name" value="ALDEHYDE OXIDASE 1-RELATED"/>
    <property type="match status" value="1"/>
</dbReference>
<dbReference type="OrthoDB" id="8300278at2759"/>
<dbReference type="InterPro" id="IPR046867">
    <property type="entry name" value="AldOxase/xan_DH_MoCoBD2"/>
</dbReference>
<keyword evidence="12" id="KW-0001">2Fe-2S</keyword>
<comment type="similarity">
    <text evidence="5">Belongs to the xanthine dehydrogenase family.</text>
</comment>
<dbReference type="InterPro" id="IPR002888">
    <property type="entry name" value="2Fe-2S-bd"/>
</dbReference>
<dbReference type="InterPro" id="IPR016208">
    <property type="entry name" value="Ald_Oxase/xanthine_DH-like"/>
</dbReference>
<evidence type="ECO:0000256" key="7">
    <source>
        <dbReference type="ARBA" id="ARBA00011738"/>
    </source>
</evidence>
<dbReference type="InterPro" id="IPR008274">
    <property type="entry name" value="AldOxase/xan_DH_MoCoBD1"/>
</dbReference>
<dbReference type="Pfam" id="PF03450">
    <property type="entry name" value="CO_deh_flav_C"/>
    <property type="match status" value="1"/>
</dbReference>
<keyword evidence="14" id="KW-0274">FAD</keyword>
<keyword evidence="22" id="KW-0325">Glycoprotein</keyword>
<sequence length="1804" mass="201829">MAKIVFKINGEPFEADGRFSPDVSLNEYIRTVAELRGTKAMCHEGGCGACIVAVRAALPPTNEVKTFSVNSCLVSVLSCHGWEIITVEGIGSKMTSYHDIQSRLAKFNGTQCGYCTPGWVMNMFSIYETKKNNLTMEEVENSFASNICRCTGYRPIADAFKTFANNASEDLINKLVDLEDLSTVKCKEQKCYQNCPKKNEIKTDDAKKDEEWCVIEKSSNKMIVVDCGITKWYKTYLLDDVFKVISKSNNYKLIAGNTGQGVYHVTDYPPILIDIFNVVELKGHTLDVNLIIGAGMPLTEMMELFLQISQTNEDFSYLKVLYDHMDLVAHIPVRNIGTIGGNLYLKYLNNEFQSDLFLLFETVGAMITIAESVSATKVMTFKNFLKADMKRKIIVNVMLPPLSTNTKLKTYKIMPRSQNAHAVVNAGFLFKFRTNSKLLESATVVYGSISPKFIHATKTEALLVGKNPFKNEILQLALKTLSMEIFPEEAPPEPSAAYRKMLALALYYKAILYLCPDDKVDPRLKSGGEAIKRHTSHGTQVFDTDKSVWPLNQPISKLEGLVQCSGEATFANDLPKQPNEVFAAFVTADARPGSVISDFDTTEAFKIPGVIAFYSAKDIPGKNTFTPTNCLILTEDEEILCSKQVKFYGDPVGIIVADREKTANKAAKLVKIKYKSVSKSKPLIKIDDVLKSPEKDKRVTNNRTVEPEEVGKDVKYVINGEYKVESQYHYYMEPQTCVVRHTEDGLEVTSSTQWLDLANVAISQCLNIPANSIQVVVRRVGGGYGGKITRSCQVACAAALVAHLQGKSCRFILPLETSMSVIGKRLPTNSNFEVGVDQNGVIQYLKNVFYQDNGCSANETISPITVTHFFNCYDRKRWYVEGNSVATDTPSNTWCRAPSSTEGLAMIEYIMEYIAHKTGKDALEVKLANMVKEDNPIPDLIDHLKKDSNYNERLEEVKQFNMNNRWRKRALKIMPMTYDLFYIGPYNSLVSVYHADGSVVITHGGVEMGQGMNTKVVQVCAYTLGIPIEKISIKPTSSFTSPNAMATGASVGSECVSFATMKACEQLLDRLAPIKEKMDKPTWEELIQEAYAKGIDLQASYMYSSNDNLKPYDIYGVCALEVEVDILTGNHDVRRVDLLEDTGRSLNPTIDVAQIEGAFVMGLGYWTSEKLVYDSESGKLLTDRTWTYKPPGIKDIPADFRVYFRRNSRNPYGVLQSKATGEPAFCLASVLTHALREAVRAARLEAGHDDEWFDIPNPCTVENIFMTVGHKIDHFILKSSMLLPKELKYAAIAGGVALFGLLFGWVLFPTILNSQLKKEMALSKKTDVRGMWEKIPFPLDFKVYIFNYTNAEEVAKGAAPILKEIGPYHFDEWKEKVEVEDHEEDDTITYKKRDVFYFNPELSAPGLTGEETVVIPHVFMLGMALTVHREKPAMLNMVGKAMNGIFDDPPDIFLRVKAMDILFRGVMINCARTEFAPKATCTALKKEAVSGLVLEPNNQFRFSIFGTRNNSIDPHVITVRRGMKNVMDVGQVIAVDGKTEQTVWKDTCNQYQGTDGTIFPPFLTENDRLESFSTDLCRTFKPWFQKKTSYRGIKTNRYVANIGNLAEDPDLKCFCPEPDKCPPKGLMDLSPCIKAPMYASMPHFLDSDPALLSKVKGLNPDVNAHGIEIDFEPISGTPLVARQRLQFNIQLLKTDKLDLCKDLSGDIVPLFWVEEGLALNKSFVNMLKHQLFIPKRVVGVLRWWMVSFGSLGALIGVVFHFRDHIMRLAVSGDSKVSKVTPEEVEEQKDISVIGPAQEPAKINI</sequence>
<comment type="subunit">
    <text evidence="7">Homodimer.</text>
</comment>
<keyword evidence="19" id="KW-0520">NAD</keyword>
<dbReference type="Proteomes" id="UP000829999">
    <property type="component" value="Chromosome 6"/>
</dbReference>
<evidence type="ECO:0000256" key="23">
    <source>
        <dbReference type="ARBA" id="ARBA00034078"/>
    </source>
</evidence>
<dbReference type="FunFam" id="3.30.390.50:FF:000003">
    <property type="entry name" value="Aldehyde oxidase1"/>
    <property type="match status" value="1"/>
</dbReference>
<dbReference type="PROSITE" id="PS51387">
    <property type="entry name" value="FAD_PCMH"/>
    <property type="match status" value="1"/>
</dbReference>
<keyword evidence="8" id="KW-1003">Cell membrane</keyword>
<comment type="subcellular location">
    <subcellularLocation>
        <location evidence="3">Cell membrane</location>
    </subcellularLocation>
    <subcellularLocation>
        <location evidence="4">Peroxisome</location>
    </subcellularLocation>
</comment>